<dbReference type="GO" id="GO:0003677">
    <property type="term" value="F:DNA binding"/>
    <property type="evidence" value="ECO:0007669"/>
    <property type="project" value="InterPro"/>
</dbReference>
<sequence length="113" mass="13277">MNIAQLSDMAILRMIGDFIKKKRMDLNKTQDELSTEAGISRSTLSLLERGEKVNLITLIQVLRVLDELQLLEVFEVRQQIRPLDYIKLQKKYERQRVRHSDMAAEDPIPPLEW</sequence>
<dbReference type="OrthoDB" id="8690238at2"/>
<keyword evidence="3" id="KW-1185">Reference proteome</keyword>
<dbReference type="EMBL" id="FNVR01000001">
    <property type="protein sequence ID" value="SEF44850.1"/>
    <property type="molecule type" value="Genomic_DNA"/>
</dbReference>
<organism evidence="2 3">
    <name type="scientific">Algoriphagus boritolerans DSM 17298 = JCM 18970</name>
    <dbReference type="NCBI Taxonomy" id="1120964"/>
    <lineage>
        <taxon>Bacteria</taxon>
        <taxon>Pseudomonadati</taxon>
        <taxon>Bacteroidota</taxon>
        <taxon>Cytophagia</taxon>
        <taxon>Cytophagales</taxon>
        <taxon>Cyclobacteriaceae</taxon>
        <taxon>Algoriphagus</taxon>
    </lineage>
</organism>
<dbReference type="InterPro" id="IPR010982">
    <property type="entry name" value="Lambda_DNA-bd_dom_sf"/>
</dbReference>
<protein>
    <submittedName>
        <fullName evidence="2">Transcriptional regulator, XRE family</fullName>
    </submittedName>
</protein>
<dbReference type="Pfam" id="PF01381">
    <property type="entry name" value="HTH_3"/>
    <property type="match status" value="1"/>
</dbReference>
<dbReference type="Gene3D" id="1.10.260.40">
    <property type="entry name" value="lambda repressor-like DNA-binding domains"/>
    <property type="match status" value="1"/>
</dbReference>
<dbReference type="SUPFAM" id="SSF47413">
    <property type="entry name" value="lambda repressor-like DNA-binding domains"/>
    <property type="match status" value="1"/>
</dbReference>
<gene>
    <name evidence="2" type="ORF">SAMN03080598_00254</name>
</gene>
<accession>A0A1H5S2Z0</accession>
<dbReference type="STRING" id="1120964.GCA_001313265_00389"/>
<dbReference type="SMART" id="SM00530">
    <property type="entry name" value="HTH_XRE"/>
    <property type="match status" value="1"/>
</dbReference>
<dbReference type="PROSITE" id="PS50943">
    <property type="entry name" value="HTH_CROC1"/>
    <property type="match status" value="1"/>
</dbReference>
<feature type="domain" description="HTH cro/C1-type" evidence="1">
    <location>
        <begin position="19"/>
        <end position="71"/>
    </location>
</feature>
<dbReference type="Proteomes" id="UP000236736">
    <property type="component" value="Unassembled WGS sequence"/>
</dbReference>
<reference evidence="3" key="1">
    <citation type="submission" date="2016-10" db="EMBL/GenBank/DDBJ databases">
        <authorList>
            <person name="Varghese N."/>
            <person name="Submissions S."/>
        </authorList>
    </citation>
    <scope>NUCLEOTIDE SEQUENCE [LARGE SCALE GENOMIC DNA]</scope>
    <source>
        <strain evidence="3">DSM 17298</strain>
    </source>
</reference>
<dbReference type="CDD" id="cd00093">
    <property type="entry name" value="HTH_XRE"/>
    <property type="match status" value="1"/>
</dbReference>
<dbReference type="InterPro" id="IPR001387">
    <property type="entry name" value="Cro/C1-type_HTH"/>
</dbReference>
<dbReference type="RefSeq" id="WP_103922979.1">
    <property type="nucleotide sequence ID" value="NZ_BBFN01000001.1"/>
</dbReference>
<evidence type="ECO:0000313" key="3">
    <source>
        <dbReference type="Proteomes" id="UP000236736"/>
    </source>
</evidence>
<dbReference type="AlphaFoldDB" id="A0A1H5S2Z0"/>
<evidence type="ECO:0000313" key="2">
    <source>
        <dbReference type="EMBL" id="SEF44850.1"/>
    </source>
</evidence>
<evidence type="ECO:0000259" key="1">
    <source>
        <dbReference type="PROSITE" id="PS50943"/>
    </source>
</evidence>
<name>A0A1H5S2Z0_9BACT</name>
<proteinExistence type="predicted"/>